<comment type="caution">
    <text evidence="1">The sequence shown here is derived from an EMBL/GenBank/DDBJ whole genome shotgun (WGS) entry which is preliminary data.</text>
</comment>
<sequence length="163" mass="18862">MESKLAWRSNHGVTPLHLLGSVHKYIGAWSFFRRDNISENRQEPLRCGLLIFLHFVLLLQEWRNKEVVELRQLNIDVEQPPEKSGLLVVLQQQHRTVLLCPSAQVPWCGYIAFQVVVLHPYQNSCVNPDVVAQLEDVGLSFTTKDYCGRHIEVWNPFDQDLSD</sequence>
<protein>
    <submittedName>
        <fullName evidence="1">Uncharacterized protein</fullName>
    </submittedName>
</protein>
<proteinExistence type="predicted"/>
<organism evidence="1 2">
    <name type="scientific">Liquidambar formosana</name>
    <name type="common">Formosan gum</name>
    <dbReference type="NCBI Taxonomy" id="63359"/>
    <lineage>
        <taxon>Eukaryota</taxon>
        <taxon>Viridiplantae</taxon>
        <taxon>Streptophyta</taxon>
        <taxon>Embryophyta</taxon>
        <taxon>Tracheophyta</taxon>
        <taxon>Spermatophyta</taxon>
        <taxon>Magnoliopsida</taxon>
        <taxon>eudicotyledons</taxon>
        <taxon>Gunneridae</taxon>
        <taxon>Pentapetalae</taxon>
        <taxon>Saxifragales</taxon>
        <taxon>Altingiaceae</taxon>
        <taxon>Liquidambar</taxon>
    </lineage>
</organism>
<name>A0AAP0N634_LIQFO</name>
<reference evidence="1 2" key="1">
    <citation type="journal article" date="2024" name="Plant J.">
        <title>Genome sequences and population genomics reveal climatic adaptation and genomic divergence between two closely related sweetgum species.</title>
        <authorList>
            <person name="Xu W.Q."/>
            <person name="Ren C.Q."/>
            <person name="Zhang X.Y."/>
            <person name="Comes H.P."/>
            <person name="Liu X.H."/>
            <person name="Li Y.G."/>
            <person name="Kettle C.J."/>
            <person name="Jalonen R."/>
            <person name="Gaisberger H."/>
            <person name="Ma Y.Z."/>
            <person name="Qiu Y.X."/>
        </authorList>
    </citation>
    <scope>NUCLEOTIDE SEQUENCE [LARGE SCALE GENOMIC DNA]</scope>
    <source>
        <strain evidence="1">Hangzhou</strain>
    </source>
</reference>
<dbReference type="AlphaFoldDB" id="A0AAP0N634"/>
<accession>A0AAP0N634</accession>
<evidence type="ECO:0000313" key="2">
    <source>
        <dbReference type="Proteomes" id="UP001415857"/>
    </source>
</evidence>
<evidence type="ECO:0000313" key="1">
    <source>
        <dbReference type="EMBL" id="KAK9265354.1"/>
    </source>
</evidence>
<dbReference type="Proteomes" id="UP001415857">
    <property type="component" value="Unassembled WGS sequence"/>
</dbReference>
<keyword evidence="2" id="KW-1185">Reference proteome</keyword>
<gene>
    <name evidence="1" type="ORF">L1049_027224</name>
</gene>
<dbReference type="EMBL" id="JBBPBK010000411">
    <property type="protein sequence ID" value="KAK9265354.1"/>
    <property type="molecule type" value="Genomic_DNA"/>
</dbReference>